<dbReference type="CDD" id="cd03454">
    <property type="entry name" value="YdeM"/>
    <property type="match status" value="1"/>
</dbReference>
<dbReference type="Gene3D" id="3.10.129.10">
    <property type="entry name" value="Hotdog Thioesterase"/>
    <property type="match status" value="1"/>
</dbReference>
<evidence type="ECO:0000313" key="2">
    <source>
        <dbReference type="EMBL" id="GGF09345.1"/>
    </source>
</evidence>
<evidence type="ECO:0000259" key="1">
    <source>
        <dbReference type="Pfam" id="PF01575"/>
    </source>
</evidence>
<organism evidence="2 3">
    <name type="scientific">Aliidongia dinghuensis</name>
    <dbReference type="NCBI Taxonomy" id="1867774"/>
    <lineage>
        <taxon>Bacteria</taxon>
        <taxon>Pseudomonadati</taxon>
        <taxon>Pseudomonadota</taxon>
        <taxon>Alphaproteobacteria</taxon>
        <taxon>Rhodospirillales</taxon>
        <taxon>Dongiaceae</taxon>
        <taxon>Aliidongia</taxon>
    </lineage>
</organism>
<gene>
    <name evidence="2" type="ORF">GCM10011611_13550</name>
</gene>
<dbReference type="SUPFAM" id="SSF54637">
    <property type="entry name" value="Thioesterase/thiol ester dehydrase-isomerase"/>
    <property type="match status" value="1"/>
</dbReference>
<dbReference type="Pfam" id="PF01575">
    <property type="entry name" value="MaoC_dehydratas"/>
    <property type="match status" value="1"/>
</dbReference>
<dbReference type="RefSeq" id="WP_189043896.1">
    <property type="nucleotide sequence ID" value="NZ_BMJQ01000003.1"/>
</dbReference>
<dbReference type="InterPro" id="IPR052342">
    <property type="entry name" value="MCH/BMMD"/>
</dbReference>
<protein>
    <recommendedName>
        <fullName evidence="1">MaoC-like domain-containing protein</fullName>
    </recommendedName>
</protein>
<accession>A0A8J2YRD9</accession>
<keyword evidence="3" id="KW-1185">Reference proteome</keyword>
<dbReference type="PANTHER" id="PTHR43664:SF1">
    <property type="entry name" value="BETA-METHYLMALYL-COA DEHYDRATASE"/>
    <property type="match status" value="1"/>
</dbReference>
<proteinExistence type="predicted"/>
<dbReference type="InterPro" id="IPR002539">
    <property type="entry name" value="MaoC-like_dom"/>
</dbReference>
<dbReference type="InterPro" id="IPR029069">
    <property type="entry name" value="HotDog_dom_sf"/>
</dbReference>
<dbReference type="PANTHER" id="PTHR43664">
    <property type="entry name" value="MONOAMINE OXIDASE-RELATED"/>
    <property type="match status" value="1"/>
</dbReference>
<name>A0A8J2YRD9_9PROT</name>
<feature type="domain" description="MaoC-like" evidence="1">
    <location>
        <begin position="22"/>
        <end position="120"/>
    </location>
</feature>
<comment type="caution">
    <text evidence="2">The sequence shown here is derived from an EMBL/GenBank/DDBJ whole genome shotgun (WGS) entry which is preliminary data.</text>
</comment>
<dbReference type="EMBL" id="BMJQ01000003">
    <property type="protein sequence ID" value="GGF09345.1"/>
    <property type="molecule type" value="Genomic_DNA"/>
</dbReference>
<reference evidence="2" key="2">
    <citation type="submission" date="2020-09" db="EMBL/GenBank/DDBJ databases">
        <authorList>
            <person name="Sun Q."/>
            <person name="Zhou Y."/>
        </authorList>
    </citation>
    <scope>NUCLEOTIDE SEQUENCE</scope>
    <source>
        <strain evidence="2">CGMCC 1.15725</strain>
    </source>
</reference>
<reference evidence="2" key="1">
    <citation type="journal article" date="2014" name="Int. J. Syst. Evol. Microbiol.">
        <title>Complete genome sequence of Corynebacterium casei LMG S-19264T (=DSM 44701T), isolated from a smear-ripened cheese.</title>
        <authorList>
            <consortium name="US DOE Joint Genome Institute (JGI-PGF)"/>
            <person name="Walter F."/>
            <person name="Albersmeier A."/>
            <person name="Kalinowski J."/>
            <person name="Ruckert C."/>
        </authorList>
    </citation>
    <scope>NUCLEOTIDE SEQUENCE</scope>
    <source>
        <strain evidence="2">CGMCC 1.15725</strain>
    </source>
</reference>
<dbReference type="AlphaFoldDB" id="A0A8J2YRD9"/>
<sequence length="157" mass="17093">MIFTPPAVPVTPVRGFEELSVGQRFQLGSVTLDRSDTIGFARDFDPQPFHLDDAAAASSMFGQLVASGMHTISAIFGLSVRSGVLKECNLGGSGMTDVKWVRPVRPGDVLSLELTVLNLIPSTRRPDRGTVHIRYDVTNQEDQPTLSLVLHHIVARV</sequence>
<evidence type="ECO:0000313" key="3">
    <source>
        <dbReference type="Proteomes" id="UP000646365"/>
    </source>
</evidence>
<dbReference type="Proteomes" id="UP000646365">
    <property type="component" value="Unassembled WGS sequence"/>
</dbReference>